<dbReference type="Gene3D" id="6.10.250.690">
    <property type="match status" value="1"/>
</dbReference>
<reference evidence="11" key="1">
    <citation type="journal article" date="2019" name="Int. J. Syst. Evol. Microbiol.">
        <title>The Global Catalogue of Microorganisms (GCM) 10K type strain sequencing project: providing services to taxonomists for standard genome sequencing and annotation.</title>
        <authorList>
            <consortium name="The Broad Institute Genomics Platform"/>
            <consortium name="The Broad Institute Genome Sequencing Center for Infectious Disease"/>
            <person name="Wu L."/>
            <person name="Ma J."/>
        </authorList>
    </citation>
    <scope>NUCLEOTIDE SEQUENCE [LARGE SCALE GENOMIC DNA]</scope>
    <source>
        <strain evidence="11">JCM 17805</strain>
    </source>
</reference>
<comment type="caution">
    <text evidence="10">The sequence shown here is derived from an EMBL/GenBank/DDBJ whole genome shotgun (WGS) entry which is preliminary data.</text>
</comment>
<accession>A0ABP8V5I5</accession>
<dbReference type="Gene3D" id="3.40.50.2300">
    <property type="match status" value="1"/>
</dbReference>
<name>A0ABP8V5I5_9GAMM</name>
<feature type="modified residue" description="4-aspartylphosphate" evidence="6">
    <location>
        <position position="51"/>
    </location>
</feature>
<feature type="DNA-binding region" description="OmpR/PhoB-type" evidence="7">
    <location>
        <begin position="124"/>
        <end position="222"/>
    </location>
</feature>
<dbReference type="SUPFAM" id="SSF52172">
    <property type="entry name" value="CheY-like"/>
    <property type="match status" value="1"/>
</dbReference>
<dbReference type="InterPro" id="IPR036388">
    <property type="entry name" value="WH-like_DNA-bd_sf"/>
</dbReference>
<evidence type="ECO:0000259" key="8">
    <source>
        <dbReference type="PROSITE" id="PS50110"/>
    </source>
</evidence>
<dbReference type="SMART" id="SM00862">
    <property type="entry name" value="Trans_reg_C"/>
    <property type="match status" value="1"/>
</dbReference>
<evidence type="ECO:0000256" key="5">
    <source>
        <dbReference type="ARBA" id="ARBA00023163"/>
    </source>
</evidence>
<dbReference type="InterPro" id="IPR039420">
    <property type="entry name" value="WalR-like"/>
</dbReference>
<proteinExistence type="predicted"/>
<dbReference type="EMBL" id="BAABFL010000439">
    <property type="protein sequence ID" value="GAA4651147.1"/>
    <property type="molecule type" value="Genomic_DNA"/>
</dbReference>
<feature type="domain" description="OmpR/PhoB-type" evidence="9">
    <location>
        <begin position="124"/>
        <end position="222"/>
    </location>
</feature>
<keyword evidence="5" id="KW-0804">Transcription</keyword>
<dbReference type="RefSeq" id="WP_345197465.1">
    <property type="nucleotide sequence ID" value="NZ_BAABFL010000439.1"/>
</dbReference>
<dbReference type="Gene3D" id="1.10.10.10">
    <property type="entry name" value="Winged helix-like DNA-binding domain superfamily/Winged helix DNA-binding domain"/>
    <property type="match status" value="1"/>
</dbReference>
<feature type="domain" description="Response regulatory" evidence="8">
    <location>
        <begin position="2"/>
        <end position="116"/>
    </location>
</feature>
<sequence length="225" mass="25454">MNVLVVEDEELLLHHLRYQLENDGHCTLGATDGEAARHYLMDYHPDVAIVDLGLPGISGLDLIRQVRSEGNAMPILILTARSNWRDKVDGLNAGADDYLVKPFELEELKARLNALVRRSAGFSQPMIEVGPFSINSLTKTFFVSNEPVSLTAYEYVLMEYMMRNHQKVLSRTILEDQIYGNNHGADSNVLEVLINRLRKKLEKYSGINPIVTVRGQGYRFDLPCH</sequence>
<evidence type="ECO:0000256" key="1">
    <source>
        <dbReference type="ARBA" id="ARBA00022553"/>
    </source>
</evidence>
<dbReference type="SMART" id="SM00448">
    <property type="entry name" value="REC"/>
    <property type="match status" value="1"/>
</dbReference>
<keyword evidence="11" id="KW-1185">Reference proteome</keyword>
<keyword evidence="4 7" id="KW-0238">DNA-binding</keyword>
<dbReference type="Pfam" id="PF00486">
    <property type="entry name" value="Trans_reg_C"/>
    <property type="match status" value="1"/>
</dbReference>
<organism evidence="10 11">
    <name type="scientific">Kistimonas scapharcae</name>
    <dbReference type="NCBI Taxonomy" id="1036133"/>
    <lineage>
        <taxon>Bacteria</taxon>
        <taxon>Pseudomonadati</taxon>
        <taxon>Pseudomonadota</taxon>
        <taxon>Gammaproteobacteria</taxon>
        <taxon>Oceanospirillales</taxon>
        <taxon>Endozoicomonadaceae</taxon>
        <taxon>Kistimonas</taxon>
    </lineage>
</organism>
<evidence type="ECO:0000256" key="6">
    <source>
        <dbReference type="PROSITE-ProRule" id="PRU00169"/>
    </source>
</evidence>
<protein>
    <submittedName>
        <fullName evidence="10">Two-component system response regulator PhoP</fullName>
    </submittedName>
</protein>
<dbReference type="PANTHER" id="PTHR48111:SF71">
    <property type="entry name" value="TRANSCRIPTIONAL REGULATORY PROTEIN PHOP"/>
    <property type="match status" value="1"/>
</dbReference>
<evidence type="ECO:0000313" key="11">
    <source>
        <dbReference type="Proteomes" id="UP001500604"/>
    </source>
</evidence>
<evidence type="ECO:0000313" key="10">
    <source>
        <dbReference type="EMBL" id="GAA4651147.1"/>
    </source>
</evidence>
<dbReference type="InterPro" id="IPR001867">
    <property type="entry name" value="OmpR/PhoB-type_DNA-bd"/>
</dbReference>
<evidence type="ECO:0000256" key="7">
    <source>
        <dbReference type="PROSITE-ProRule" id="PRU01091"/>
    </source>
</evidence>
<dbReference type="PANTHER" id="PTHR48111">
    <property type="entry name" value="REGULATOR OF RPOS"/>
    <property type="match status" value="1"/>
</dbReference>
<gene>
    <name evidence="10" type="primary">phoP_1</name>
    <name evidence="10" type="ORF">GCM10023116_34300</name>
</gene>
<evidence type="ECO:0000256" key="3">
    <source>
        <dbReference type="ARBA" id="ARBA00023015"/>
    </source>
</evidence>
<dbReference type="PROSITE" id="PS50110">
    <property type="entry name" value="RESPONSE_REGULATORY"/>
    <property type="match status" value="1"/>
</dbReference>
<dbReference type="PROSITE" id="PS51755">
    <property type="entry name" value="OMPR_PHOB"/>
    <property type="match status" value="1"/>
</dbReference>
<evidence type="ECO:0000259" key="9">
    <source>
        <dbReference type="PROSITE" id="PS51755"/>
    </source>
</evidence>
<keyword evidence="2" id="KW-0902">Two-component regulatory system</keyword>
<dbReference type="Proteomes" id="UP001500604">
    <property type="component" value="Unassembled WGS sequence"/>
</dbReference>
<keyword evidence="1 6" id="KW-0597">Phosphoprotein</keyword>
<keyword evidence="3" id="KW-0805">Transcription regulation</keyword>
<evidence type="ECO:0000256" key="4">
    <source>
        <dbReference type="ARBA" id="ARBA00023125"/>
    </source>
</evidence>
<dbReference type="InterPro" id="IPR011006">
    <property type="entry name" value="CheY-like_superfamily"/>
</dbReference>
<evidence type="ECO:0000256" key="2">
    <source>
        <dbReference type="ARBA" id="ARBA00023012"/>
    </source>
</evidence>
<dbReference type="InterPro" id="IPR001789">
    <property type="entry name" value="Sig_transdc_resp-reg_receiver"/>
</dbReference>
<dbReference type="Pfam" id="PF00072">
    <property type="entry name" value="Response_reg"/>
    <property type="match status" value="1"/>
</dbReference>
<dbReference type="CDD" id="cd00383">
    <property type="entry name" value="trans_reg_C"/>
    <property type="match status" value="1"/>
</dbReference>